<sequence>MASKYYSSGSFNINIKDELSTIDKIYLTDGSNDKLIWPK</sequence>
<comment type="caution">
    <text evidence="1">The sequence shown here is derived from an EMBL/GenBank/DDBJ whole genome shotgun (WGS) entry which is preliminary data.</text>
</comment>
<organism evidence="1">
    <name type="scientific">bioreactor metagenome</name>
    <dbReference type="NCBI Taxonomy" id="1076179"/>
    <lineage>
        <taxon>unclassified sequences</taxon>
        <taxon>metagenomes</taxon>
        <taxon>ecological metagenomes</taxon>
    </lineage>
</organism>
<gene>
    <name evidence="1" type="ORF">SDC9_145390</name>
</gene>
<protein>
    <submittedName>
        <fullName evidence="1">Uncharacterized protein</fullName>
    </submittedName>
</protein>
<accession>A0A645E9C3</accession>
<reference evidence="1" key="1">
    <citation type="submission" date="2019-08" db="EMBL/GenBank/DDBJ databases">
        <authorList>
            <person name="Kucharzyk K."/>
            <person name="Murdoch R.W."/>
            <person name="Higgins S."/>
            <person name="Loffler F."/>
        </authorList>
    </citation>
    <scope>NUCLEOTIDE SEQUENCE</scope>
</reference>
<dbReference type="EMBL" id="VSSQ01044391">
    <property type="protein sequence ID" value="MPM98206.1"/>
    <property type="molecule type" value="Genomic_DNA"/>
</dbReference>
<dbReference type="AlphaFoldDB" id="A0A645E9C3"/>
<proteinExistence type="predicted"/>
<name>A0A645E9C3_9ZZZZ</name>
<evidence type="ECO:0000313" key="1">
    <source>
        <dbReference type="EMBL" id="MPM98206.1"/>
    </source>
</evidence>